<dbReference type="InterPro" id="IPR001789">
    <property type="entry name" value="Sig_transdc_resp-reg_receiver"/>
</dbReference>
<dbReference type="CDD" id="cd16432">
    <property type="entry name" value="CheB_Rec"/>
    <property type="match status" value="1"/>
</dbReference>
<dbReference type="PANTHER" id="PTHR42872:SF3">
    <property type="entry name" value="PROTEIN-GLUTAMATE METHYLESTERASE_PROTEIN-GLUTAMINE GLUTAMINASE 1"/>
    <property type="match status" value="1"/>
</dbReference>
<dbReference type="PANTHER" id="PTHR42872">
    <property type="entry name" value="PROTEIN-GLUTAMATE METHYLESTERASE/PROTEIN-GLUTAMINE GLUTAMINASE"/>
    <property type="match status" value="1"/>
</dbReference>
<proteinExistence type="inferred from homology"/>
<dbReference type="InterPro" id="IPR000673">
    <property type="entry name" value="Sig_transdc_resp-reg_Me-estase"/>
</dbReference>
<dbReference type="Gene3D" id="3.40.50.2300">
    <property type="match status" value="1"/>
</dbReference>
<evidence type="ECO:0000313" key="9">
    <source>
        <dbReference type="Proteomes" id="UP001200430"/>
    </source>
</evidence>
<dbReference type="Proteomes" id="UP001200430">
    <property type="component" value="Unassembled WGS sequence"/>
</dbReference>
<protein>
    <recommendedName>
        <fullName evidence="3">Protein-glutamate methylesterase/protein-glutamine glutaminase</fullName>
        <ecNumber evidence="3">3.1.1.61</ecNumber>
        <ecNumber evidence="3">3.5.1.44</ecNumber>
    </recommendedName>
</protein>
<feature type="active site" evidence="3 4">
    <location>
        <position position="299"/>
    </location>
</feature>
<evidence type="ECO:0000313" key="8">
    <source>
        <dbReference type="EMBL" id="MCF4141616.1"/>
    </source>
</evidence>
<dbReference type="CDD" id="cd17541">
    <property type="entry name" value="REC_CheB-like"/>
    <property type="match status" value="1"/>
</dbReference>
<dbReference type="PROSITE" id="PS50122">
    <property type="entry name" value="CHEB"/>
    <property type="match status" value="1"/>
</dbReference>
<comment type="function">
    <text evidence="3">Involved in chemotaxis. Part of a chemotaxis signal transduction system that modulates chemotaxis in response to various stimuli. Catalyzes the demethylation of specific methylglutamate residues introduced into the chemoreceptors (methyl-accepting chemotaxis proteins or MCP) by CheR. Also mediates the irreversible deamidation of specific glutamine residues to glutamic acid.</text>
</comment>
<evidence type="ECO:0000256" key="5">
    <source>
        <dbReference type="PROSITE-ProRule" id="PRU00169"/>
    </source>
</evidence>
<evidence type="ECO:0000256" key="3">
    <source>
        <dbReference type="HAMAP-Rule" id="MF_00099"/>
    </source>
</evidence>
<reference evidence="8 9" key="1">
    <citation type="submission" date="2022-01" db="EMBL/GenBank/DDBJ databases">
        <title>Dethiosulfovibrio faecalis sp. nov., a novel proteolytic, non-sulfur-reducing bacterium isolated from a marine aquaculture solid waste bioreactor.</title>
        <authorList>
            <person name="Grabowski S."/>
            <person name="Apolinario E."/>
            <person name="Schneider N."/>
            <person name="Marshall C.W."/>
            <person name="Sowers K.R."/>
        </authorList>
    </citation>
    <scope>NUCLEOTIDE SEQUENCE [LARGE SCALE GENOMIC DNA]</scope>
    <source>
        <strain evidence="8 9">DSM 12537</strain>
    </source>
</reference>
<dbReference type="Gene3D" id="3.40.50.180">
    <property type="entry name" value="Methylesterase CheB, C-terminal domain"/>
    <property type="match status" value="1"/>
</dbReference>
<dbReference type="SMART" id="SM00448">
    <property type="entry name" value="REC"/>
    <property type="match status" value="1"/>
</dbReference>
<keyword evidence="1 3" id="KW-0378">Hydrolase</keyword>
<evidence type="ECO:0000256" key="4">
    <source>
        <dbReference type="PROSITE-ProRule" id="PRU00050"/>
    </source>
</evidence>
<dbReference type="InterPro" id="IPR035909">
    <property type="entry name" value="CheB_C"/>
</dbReference>
<dbReference type="EC" id="3.1.1.61" evidence="3"/>
<dbReference type="InterPro" id="IPR008248">
    <property type="entry name" value="CheB-like"/>
</dbReference>
<name>A0ABS9EMW3_9BACT</name>
<comment type="PTM">
    <text evidence="3">Phosphorylated by CheA. Phosphorylation of the N-terminal regulatory domain activates the methylesterase activity.</text>
</comment>
<comment type="caution">
    <text evidence="8">The sequence shown here is derived from an EMBL/GenBank/DDBJ whole genome shotgun (WGS) entry which is preliminary data.</text>
</comment>
<comment type="catalytic activity">
    <reaction evidence="3">
        <text>L-glutaminyl-[protein] + H2O = L-glutamyl-[protein] + NH4(+)</text>
        <dbReference type="Rhea" id="RHEA:16441"/>
        <dbReference type="Rhea" id="RHEA-COMP:10207"/>
        <dbReference type="Rhea" id="RHEA-COMP:10208"/>
        <dbReference type="ChEBI" id="CHEBI:15377"/>
        <dbReference type="ChEBI" id="CHEBI:28938"/>
        <dbReference type="ChEBI" id="CHEBI:29973"/>
        <dbReference type="ChEBI" id="CHEBI:30011"/>
        <dbReference type="EC" id="3.5.1.44"/>
    </reaction>
</comment>
<dbReference type="InterPro" id="IPR011006">
    <property type="entry name" value="CheY-like_superfamily"/>
</dbReference>
<evidence type="ECO:0000259" key="7">
    <source>
        <dbReference type="PROSITE" id="PS50122"/>
    </source>
</evidence>
<feature type="active site" evidence="3 4">
    <location>
        <position position="203"/>
    </location>
</feature>
<keyword evidence="3" id="KW-0963">Cytoplasm</keyword>
<evidence type="ECO:0000256" key="2">
    <source>
        <dbReference type="ARBA" id="ARBA00048267"/>
    </source>
</evidence>
<gene>
    <name evidence="3" type="primary">cheB</name>
    <name evidence="8" type="ORF">L2W38_02125</name>
</gene>
<dbReference type="PIRSF" id="PIRSF000876">
    <property type="entry name" value="RR_chemtxs_CheB"/>
    <property type="match status" value="1"/>
</dbReference>
<dbReference type="RefSeq" id="WP_236098115.1">
    <property type="nucleotide sequence ID" value="NZ_JAKGUD010000002.1"/>
</dbReference>
<feature type="domain" description="Response regulatory" evidence="6">
    <location>
        <begin position="5"/>
        <end position="122"/>
    </location>
</feature>
<evidence type="ECO:0000259" key="6">
    <source>
        <dbReference type="PROSITE" id="PS50110"/>
    </source>
</evidence>
<accession>A0ABS9EMW3</accession>
<feature type="active site" evidence="3 4">
    <location>
        <position position="176"/>
    </location>
</feature>
<dbReference type="HAMAP" id="MF_00099">
    <property type="entry name" value="CheB_chemtxs"/>
    <property type="match status" value="1"/>
</dbReference>
<dbReference type="SUPFAM" id="SSF52738">
    <property type="entry name" value="Methylesterase CheB, C-terminal domain"/>
    <property type="match status" value="1"/>
</dbReference>
<comment type="domain">
    <text evidence="3">Contains a C-terminal catalytic domain, and an N-terminal region which modulates catalytic activity.</text>
</comment>
<feature type="domain" description="CheB-type methylesterase" evidence="7">
    <location>
        <begin position="164"/>
        <end position="357"/>
    </location>
</feature>
<dbReference type="PROSITE" id="PS50110">
    <property type="entry name" value="RESPONSE_REGULATORY"/>
    <property type="match status" value="1"/>
</dbReference>
<comment type="similarity">
    <text evidence="3">Belongs to the CheB family.</text>
</comment>
<dbReference type="EMBL" id="JAKGUD010000002">
    <property type="protein sequence ID" value="MCF4141616.1"/>
    <property type="molecule type" value="Genomic_DNA"/>
</dbReference>
<organism evidence="8 9">
    <name type="scientific">Dethiosulfovibrio marinus</name>
    <dbReference type="NCBI Taxonomy" id="133532"/>
    <lineage>
        <taxon>Bacteria</taxon>
        <taxon>Thermotogati</taxon>
        <taxon>Synergistota</taxon>
        <taxon>Synergistia</taxon>
        <taxon>Synergistales</taxon>
        <taxon>Dethiosulfovibrionaceae</taxon>
        <taxon>Dethiosulfovibrio</taxon>
    </lineage>
</organism>
<keyword evidence="9" id="KW-1185">Reference proteome</keyword>
<dbReference type="NCBIfam" id="NF001965">
    <property type="entry name" value="PRK00742.1"/>
    <property type="match status" value="1"/>
</dbReference>
<keyword evidence="3 4" id="KW-0145">Chemotaxis</keyword>
<feature type="modified residue" description="4-aspartylphosphate" evidence="3 5">
    <location>
        <position position="56"/>
    </location>
</feature>
<dbReference type="SUPFAM" id="SSF52172">
    <property type="entry name" value="CheY-like"/>
    <property type="match status" value="1"/>
</dbReference>
<sequence>MKDIKVLVVDDSSFMRKILGDILEETPGITVIAKARDGVDALEKIERYSPDVVTLDVEMPRKNGLETLKEIMDRFPMPVIMVSSLTREGASITMQALALGAVDFVAKPSGTISLDMRDVGDELKQKVLGAAFARSAVPGKPFLKKTVPPVSSLKRQATVKPPVPGMRPKLVCIASSTGGPQALQRLLTALPSDFPLPIIVAQHMPRGFTASFATRLNDLSSIDVVEGQEDTILRPGLAVIAPGGYHMILRGGGGTLSIGLSDAPPVLSVKPSANVMFLSVADILGGNVVAVILTGMGRDGTDGAQALSSMGAYVFGESPETCVVYGMPRAAMEAGVVNEQLPLQKIAPALDRFVRENR</sequence>
<comment type="catalytic activity">
    <reaction evidence="2 3">
        <text>[protein]-L-glutamate 5-O-methyl ester + H2O = L-glutamyl-[protein] + methanol + H(+)</text>
        <dbReference type="Rhea" id="RHEA:23236"/>
        <dbReference type="Rhea" id="RHEA-COMP:10208"/>
        <dbReference type="Rhea" id="RHEA-COMP:10311"/>
        <dbReference type="ChEBI" id="CHEBI:15377"/>
        <dbReference type="ChEBI" id="CHEBI:15378"/>
        <dbReference type="ChEBI" id="CHEBI:17790"/>
        <dbReference type="ChEBI" id="CHEBI:29973"/>
        <dbReference type="ChEBI" id="CHEBI:82795"/>
        <dbReference type="EC" id="3.1.1.61"/>
    </reaction>
</comment>
<keyword evidence="3 5" id="KW-0597">Phosphoprotein</keyword>
<evidence type="ECO:0000256" key="1">
    <source>
        <dbReference type="ARBA" id="ARBA00022801"/>
    </source>
</evidence>
<dbReference type="Pfam" id="PF01339">
    <property type="entry name" value="CheB_methylest"/>
    <property type="match status" value="1"/>
</dbReference>
<dbReference type="EC" id="3.5.1.44" evidence="3"/>
<dbReference type="Pfam" id="PF00072">
    <property type="entry name" value="Response_reg"/>
    <property type="match status" value="1"/>
</dbReference>
<comment type="subcellular location">
    <subcellularLocation>
        <location evidence="3">Cytoplasm</location>
    </subcellularLocation>
</comment>